<name>A0ABR4I059_9EURO</name>
<dbReference type="EMBL" id="JBFXLT010000005">
    <property type="protein sequence ID" value="KAL2821137.1"/>
    <property type="molecule type" value="Genomic_DNA"/>
</dbReference>
<gene>
    <name evidence="2" type="ORF">BJX63DRAFT_427815</name>
</gene>
<evidence type="ECO:0000313" key="2">
    <source>
        <dbReference type="EMBL" id="KAL2821137.1"/>
    </source>
</evidence>
<sequence length="166" mass="18605">MSTRPTPSSTGPPTVAVRNLPNDELVRRVGPAEWDHEPFLTPVTSPWDLNIPERELPKLLNGFCPKEMEDKWFVYADGPDASGDASLHLFRSWTGFKVAEVKIKVPVDGEGSIKGDARMIEIIWEANNERIRNQTEKSVKSMVVEVCKWVLDAHLLGEGSREGHDT</sequence>
<keyword evidence="3" id="KW-1185">Reference proteome</keyword>
<evidence type="ECO:0000313" key="3">
    <source>
        <dbReference type="Proteomes" id="UP001610334"/>
    </source>
</evidence>
<feature type="region of interest" description="Disordered" evidence="1">
    <location>
        <begin position="1"/>
        <end position="20"/>
    </location>
</feature>
<evidence type="ECO:0000256" key="1">
    <source>
        <dbReference type="SAM" id="MobiDB-lite"/>
    </source>
</evidence>
<comment type="caution">
    <text evidence="2">The sequence shown here is derived from an EMBL/GenBank/DDBJ whole genome shotgun (WGS) entry which is preliminary data.</text>
</comment>
<dbReference type="Proteomes" id="UP001610334">
    <property type="component" value="Unassembled WGS sequence"/>
</dbReference>
<proteinExistence type="predicted"/>
<protein>
    <submittedName>
        <fullName evidence="2">Uncharacterized protein</fullName>
    </submittedName>
</protein>
<accession>A0ABR4I059</accession>
<reference evidence="2 3" key="1">
    <citation type="submission" date="2024-07" db="EMBL/GenBank/DDBJ databases">
        <title>Section-level genome sequencing and comparative genomics of Aspergillus sections Usti and Cavernicolus.</title>
        <authorList>
            <consortium name="Lawrence Berkeley National Laboratory"/>
            <person name="Nybo J.L."/>
            <person name="Vesth T.C."/>
            <person name="Theobald S."/>
            <person name="Frisvad J.C."/>
            <person name="Larsen T.O."/>
            <person name="Kjaerboelling I."/>
            <person name="Rothschild-Mancinelli K."/>
            <person name="Lyhne E.K."/>
            <person name="Kogle M.E."/>
            <person name="Barry K."/>
            <person name="Clum A."/>
            <person name="Na H."/>
            <person name="Ledsgaard L."/>
            <person name="Lin J."/>
            <person name="Lipzen A."/>
            <person name="Kuo A."/>
            <person name="Riley R."/>
            <person name="Mondo S."/>
            <person name="Labutti K."/>
            <person name="Haridas S."/>
            <person name="Pangalinan J."/>
            <person name="Salamov A.A."/>
            <person name="Simmons B.A."/>
            <person name="Magnuson J.K."/>
            <person name="Chen J."/>
            <person name="Drula E."/>
            <person name="Henrissat B."/>
            <person name="Wiebenga A."/>
            <person name="Lubbers R.J."/>
            <person name="Gomes A.C."/>
            <person name="Makela M.R."/>
            <person name="Stajich J."/>
            <person name="Grigoriev I.V."/>
            <person name="Mortensen U.H."/>
            <person name="De Vries R.P."/>
            <person name="Baker S.E."/>
            <person name="Andersen M.R."/>
        </authorList>
    </citation>
    <scope>NUCLEOTIDE SEQUENCE [LARGE SCALE GENOMIC DNA]</scope>
    <source>
        <strain evidence="2 3">CBS 588.65</strain>
    </source>
</reference>
<feature type="compositionally biased region" description="Low complexity" evidence="1">
    <location>
        <begin position="1"/>
        <end position="14"/>
    </location>
</feature>
<organism evidence="2 3">
    <name type="scientific">Aspergillus granulosus</name>
    <dbReference type="NCBI Taxonomy" id="176169"/>
    <lineage>
        <taxon>Eukaryota</taxon>
        <taxon>Fungi</taxon>
        <taxon>Dikarya</taxon>
        <taxon>Ascomycota</taxon>
        <taxon>Pezizomycotina</taxon>
        <taxon>Eurotiomycetes</taxon>
        <taxon>Eurotiomycetidae</taxon>
        <taxon>Eurotiales</taxon>
        <taxon>Aspergillaceae</taxon>
        <taxon>Aspergillus</taxon>
        <taxon>Aspergillus subgen. Nidulantes</taxon>
    </lineage>
</organism>